<dbReference type="Proteomes" id="UP001286313">
    <property type="component" value="Unassembled WGS sequence"/>
</dbReference>
<accession>A0AAE1G594</accession>
<reference evidence="2" key="1">
    <citation type="submission" date="2023-10" db="EMBL/GenBank/DDBJ databases">
        <title>Genome assemblies of two species of porcelain crab, Petrolisthes cinctipes and Petrolisthes manimaculis (Anomura: Porcellanidae).</title>
        <authorList>
            <person name="Angst P."/>
        </authorList>
    </citation>
    <scope>NUCLEOTIDE SEQUENCE</scope>
    <source>
        <strain evidence="2">PB745_01</strain>
        <tissue evidence="2">Gill</tissue>
    </source>
</reference>
<evidence type="ECO:0000313" key="3">
    <source>
        <dbReference type="Proteomes" id="UP001286313"/>
    </source>
</evidence>
<comment type="caution">
    <text evidence="2">The sequence shown here is derived from an EMBL/GenBank/DDBJ whole genome shotgun (WGS) entry which is preliminary data.</text>
</comment>
<gene>
    <name evidence="2" type="ORF">Pcinc_010501</name>
</gene>
<protein>
    <submittedName>
        <fullName evidence="2">Uncharacterized protein</fullName>
    </submittedName>
</protein>
<name>A0AAE1G594_PETCI</name>
<feature type="compositionally biased region" description="Basic and acidic residues" evidence="1">
    <location>
        <begin position="67"/>
        <end position="92"/>
    </location>
</feature>
<feature type="region of interest" description="Disordered" evidence="1">
    <location>
        <begin position="1"/>
        <end position="92"/>
    </location>
</feature>
<sequence>MEGEERTDGRGEEDGRKGRRGRKEGEKRTEGRGEEDGRKGRRGRKEGEKRTEGRGEEDGRKGRRGRKEGEKRTEGRGEEDGRGERKGGVEKGEIKLIPIPARSLSHCSLSVCTIIVSFRRFSLPFLSGWRRERGI</sequence>
<keyword evidence="3" id="KW-1185">Reference proteome</keyword>
<dbReference type="AlphaFoldDB" id="A0AAE1G594"/>
<feature type="compositionally biased region" description="Basic and acidic residues" evidence="1">
    <location>
        <begin position="45"/>
        <end position="60"/>
    </location>
</feature>
<feature type="compositionally biased region" description="Basic and acidic residues" evidence="1">
    <location>
        <begin position="1"/>
        <end position="16"/>
    </location>
</feature>
<evidence type="ECO:0000313" key="2">
    <source>
        <dbReference type="EMBL" id="KAK3885257.1"/>
    </source>
</evidence>
<proteinExistence type="predicted"/>
<feature type="compositionally biased region" description="Basic and acidic residues" evidence="1">
    <location>
        <begin position="23"/>
        <end position="38"/>
    </location>
</feature>
<organism evidence="2 3">
    <name type="scientific">Petrolisthes cinctipes</name>
    <name type="common">Flat porcelain crab</name>
    <dbReference type="NCBI Taxonomy" id="88211"/>
    <lineage>
        <taxon>Eukaryota</taxon>
        <taxon>Metazoa</taxon>
        <taxon>Ecdysozoa</taxon>
        <taxon>Arthropoda</taxon>
        <taxon>Crustacea</taxon>
        <taxon>Multicrustacea</taxon>
        <taxon>Malacostraca</taxon>
        <taxon>Eumalacostraca</taxon>
        <taxon>Eucarida</taxon>
        <taxon>Decapoda</taxon>
        <taxon>Pleocyemata</taxon>
        <taxon>Anomura</taxon>
        <taxon>Galatheoidea</taxon>
        <taxon>Porcellanidae</taxon>
        <taxon>Petrolisthes</taxon>
    </lineage>
</organism>
<dbReference type="EMBL" id="JAWQEG010000817">
    <property type="protein sequence ID" value="KAK3885257.1"/>
    <property type="molecule type" value="Genomic_DNA"/>
</dbReference>
<evidence type="ECO:0000256" key="1">
    <source>
        <dbReference type="SAM" id="MobiDB-lite"/>
    </source>
</evidence>